<dbReference type="GO" id="GO:0032259">
    <property type="term" value="P:methylation"/>
    <property type="evidence" value="ECO:0007669"/>
    <property type="project" value="UniProtKB-KW"/>
</dbReference>
<dbReference type="GO" id="GO:0008168">
    <property type="term" value="F:methyltransferase activity"/>
    <property type="evidence" value="ECO:0007669"/>
    <property type="project" value="UniProtKB-KW"/>
</dbReference>
<dbReference type="Gene3D" id="3.40.50.150">
    <property type="entry name" value="Vaccinia Virus protein VP39"/>
    <property type="match status" value="1"/>
</dbReference>
<comment type="caution">
    <text evidence="2">The sequence shown here is derived from an EMBL/GenBank/DDBJ whole genome shotgun (WGS) entry which is preliminary data.</text>
</comment>
<dbReference type="PANTHER" id="PTHR43861">
    <property type="entry name" value="TRANS-ACONITATE 2-METHYLTRANSFERASE-RELATED"/>
    <property type="match status" value="1"/>
</dbReference>
<dbReference type="RefSeq" id="WP_254082549.1">
    <property type="nucleotide sequence ID" value="NZ_JAHESE010000001.1"/>
</dbReference>
<protein>
    <submittedName>
        <fullName evidence="2">Methyltransferase domain-containing protein</fullName>
    </submittedName>
</protein>
<evidence type="ECO:0000313" key="2">
    <source>
        <dbReference type="EMBL" id="MBT1706968.1"/>
    </source>
</evidence>
<dbReference type="PANTHER" id="PTHR43861:SF3">
    <property type="entry name" value="PUTATIVE (AFU_ORTHOLOGUE AFUA_2G14390)-RELATED"/>
    <property type="match status" value="1"/>
</dbReference>
<evidence type="ECO:0000313" key="3">
    <source>
        <dbReference type="Proteomes" id="UP001319080"/>
    </source>
</evidence>
<dbReference type="AlphaFoldDB" id="A0AAP2DVF1"/>
<gene>
    <name evidence="2" type="ORF">KK062_01975</name>
</gene>
<proteinExistence type="predicted"/>
<keyword evidence="3" id="KW-1185">Reference proteome</keyword>
<keyword evidence="1" id="KW-0808">Transferase</keyword>
<keyword evidence="2" id="KW-0489">Methyltransferase</keyword>
<dbReference type="InterPro" id="IPR029063">
    <property type="entry name" value="SAM-dependent_MTases_sf"/>
</dbReference>
<dbReference type="SUPFAM" id="SSF53335">
    <property type="entry name" value="S-adenosyl-L-methionine-dependent methyltransferases"/>
    <property type="match status" value="1"/>
</dbReference>
<evidence type="ECO:0000256" key="1">
    <source>
        <dbReference type="ARBA" id="ARBA00022679"/>
    </source>
</evidence>
<dbReference type="Pfam" id="PF13489">
    <property type="entry name" value="Methyltransf_23"/>
    <property type="match status" value="1"/>
</dbReference>
<dbReference type="CDD" id="cd02440">
    <property type="entry name" value="AdoMet_MTases"/>
    <property type="match status" value="1"/>
</dbReference>
<dbReference type="Proteomes" id="UP001319080">
    <property type="component" value="Unassembled WGS sequence"/>
</dbReference>
<sequence length="294" mass="33110">MIDIKICPVCGGENLQRFLSSKDNTVSQQVFELHQCQTCKLGITTPRPADQDLHQYYLSDDYISHSNKGTTLVDKVYLIARSFTLKWKLRIVQQGNTAPGKILDYGCGTGEFLSACRNKAWTTVGVEPSQAAREQAKKLTGSPVYESLQSFTDDNFTVITLWHVLEHVSDLDETLSLLKSKLAENGTIFIAVPNHSSWDGQHYKEHWAGYDTPRHLWHFSRETMKTLITKNGMKVTGTIPMKLDSFYISLLSEKYKNKRSSLTGMLKATLNGLTSNVKASKSGDYSSLIYIVRK</sequence>
<name>A0AAP2DVF1_9BACT</name>
<dbReference type="EMBL" id="JAHESE010000001">
    <property type="protein sequence ID" value="MBT1706968.1"/>
    <property type="molecule type" value="Genomic_DNA"/>
</dbReference>
<accession>A0AAP2DVF1</accession>
<organism evidence="2 3">
    <name type="scientific">Dawidia cretensis</name>
    <dbReference type="NCBI Taxonomy" id="2782350"/>
    <lineage>
        <taxon>Bacteria</taxon>
        <taxon>Pseudomonadati</taxon>
        <taxon>Bacteroidota</taxon>
        <taxon>Cytophagia</taxon>
        <taxon>Cytophagales</taxon>
        <taxon>Chryseotaleaceae</taxon>
        <taxon>Dawidia</taxon>
    </lineage>
</organism>
<reference evidence="2 3" key="1">
    <citation type="submission" date="2021-05" db="EMBL/GenBank/DDBJ databases">
        <title>A Polyphasic approach of four new species of the genus Ohtaekwangia: Ohtaekwangia histidinii sp. nov., Ohtaekwangia cretensis sp. nov., Ohtaekwangia indiensis sp. nov., Ohtaekwangia reichenbachii sp. nov. from diverse environment.</title>
        <authorList>
            <person name="Octaviana S."/>
        </authorList>
    </citation>
    <scope>NUCLEOTIDE SEQUENCE [LARGE SCALE GENOMIC DNA]</scope>
    <source>
        <strain evidence="2 3">PWU5</strain>
    </source>
</reference>